<name>A0ABQ9VMU6_SAGOE</name>
<evidence type="ECO:0000313" key="2">
    <source>
        <dbReference type="Proteomes" id="UP001266305"/>
    </source>
</evidence>
<dbReference type="Proteomes" id="UP001266305">
    <property type="component" value="Unassembled WGS sequence"/>
</dbReference>
<sequence>MEVVVRVAEAAVRLQAAEAFSAMDMMAAARSQKVPGQSTRNSKYSNRYVICSQHGGQKQLCNSTSTAPVDGPFMA</sequence>
<protein>
    <submittedName>
        <fullName evidence="1">Uncharacterized protein</fullName>
    </submittedName>
</protein>
<gene>
    <name evidence="1" type="ORF">P7K49_010197</name>
</gene>
<dbReference type="EMBL" id="JASSZA010000005">
    <property type="protein sequence ID" value="KAK2110451.1"/>
    <property type="molecule type" value="Genomic_DNA"/>
</dbReference>
<accession>A0ABQ9VMU6</accession>
<proteinExistence type="predicted"/>
<comment type="caution">
    <text evidence="1">The sequence shown here is derived from an EMBL/GenBank/DDBJ whole genome shotgun (WGS) entry which is preliminary data.</text>
</comment>
<organism evidence="1 2">
    <name type="scientific">Saguinus oedipus</name>
    <name type="common">Cotton-top tamarin</name>
    <name type="synonym">Oedipomidas oedipus</name>
    <dbReference type="NCBI Taxonomy" id="9490"/>
    <lineage>
        <taxon>Eukaryota</taxon>
        <taxon>Metazoa</taxon>
        <taxon>Chordata</taxon>
        <taxon>Craniata</taxon>
        <taxon>Vertebrata</taxon>
        <taxon>Euteleostomi</taxon>
        <taxon>Mammalia</taxon>
        <taxon>Eutheria</taxon>
        <taxon>Euarchontoglires</taxon>
        <taxon>Primates</taxon>
        <taxon>Haplorrhini</taxon>
        <taxon>Platyrrhini</taxon>
        <taxon>Cebidae</taxon>
        <taxon>Callitrichinae</taxon>
        <taxon>Saguinus</taxon>
    </lineage>
</organism>
<evidence type="ECO:0000313" key="1">
    <source>
        <dbReference type="EMBL" id="KAK2110451.1"/>
    </source>
</evidence>
<reference evidence="1 2" key="1">
    <citation type="submission" date="2023-05" db="EMBL/GenBank/DDBJ databases">
        <title>B98-5 Cell Line De Novo Hybrid Assembly: An Optical Mapping Approach.</title>
        <authorList>
            <person name="Kananen K."/>
            <person name="Auerbach J.A."/>
            <person name="Kautto E."/>
            <person name="Blachly J.S."/>
        </authorList>
    </citation>
    <scope>NUCLEOTIDE SEQUENCE [LARGE SCALE GENOMIC DNA]</scope>
    <source>
        <strain evidence="1">B95-8</strain>
        <tissue evidence="1">Cell line</tissue>
    </source>
</reference>
<keyword evidence="2" id="KW-1185">Reference proteome</keyword>